<dbReference type="GO" id="GO:0006427">
    <property type="term" value="P:histidyl-tRNA aminoacylation"/>
    <property type="evidence" value="ECO:0007669"/>
    <property type="project" value="UniProtKB-UniRule"/>
</dbReference>
<evidence type="ECO:0000256" key="9">
    <source>
        <dbReference type="ARBA" id="ARBA00047639"/>
    </source>
</evidence>
<evidence type="ECO:0000256" key="10">
    <source>
        <dbReference type="HAMAP-Rule" id="MF_00127"/>
    </source>
</evidence>
<dbReference type="SUPFAM" id="SSF52954">
    <property type="entry name" value="Class II aaRS ABD-related"/>
    <property type="match status" value="1"/>
</dbReference>
<evidence type="ECO:0000256" key="5">
    <source>
        <dbReference type="ARBA" id="ARBA00022741"/>
    </source>
</evidence>
<dbReference type="PROSITE" id="PS50862">
    <property type="entry name" value="AA_TRNA_LIGASE_II"/>
    <property type="match status" value="1"/>
</dbReference>
<dbReference type="GO" id="GO:0005737">
    <property type="term" value="C:cytoplasm"/>
    <property type="evidence" value="ECO:0007669"/>
    <property type="project" value="UniProtKB-SubCell"/>
</dbReference>
<evidence type="ECO:0000256" key="7">
    <source>
        <dbReference type="ARBA" id="ARBA00022917"/>
    </source>
</evidence>
<dbReference type="InterPro" id="IPR033656">
    <property type="entry name" value="HisRS_anticodon"/>
</dbReference>
<dbReference type="PIRSF" id="PIRSF001549">
    <property type="entry name" value="His-tRNA_synth"/>
    <property type="match status" value="1"/>
</dbReference>
<gene>
    <name evidence="10" type="primary">hisS</name>
    <name evidence="13" type="ORF">DKG75_10610</name>
</gene>
<evidence type="ECO:0000259" key="12">
    <source>
        <dbReference type="PROSITE" id="PS50862"/>
    </source>
</evidence>
<dbReference type="GO" id="GO:0005524">
    <property type="term" value="F:ATP binding"/>
    <property type="evidence" value="ECO:0007669"/>
    <property type="project" value="UniProtKB-UniRule"/>
</dbReference>
<feature type="binding site" evidence="11">
    <location>
        <position position="258"/>
    </location>
    <ligand>
        <name>L-histidine</name>
        <dbReference type="ChEBI" id="CHEBI:57595"/>
    </ligand>
</feature>
<dbReference type="InterPro" id="IPR036621">
    <property type="entry name" value="Anticodon-bd_dom_sf"/>
</dbReference>
<keyword evidence="6 10" id="KW-0067">ATP-binding</keyword>
<dbReference type="EMBL" id="QGLF01000002">
    <property type="protein sequence ID" value="PWR22389.1"/>
    <property type="molecule type" value="Genomic_DNA"/>
</dbReference>
<name>A0A317E5T1_9PROT</name>
<evidence type="ECO:0000256" key="3">
    <source>
        <dbReference type="ARBA" id="ARBA00022490"/>
    </source>
</evidence>
<dbReference type="InterPro" id="IPR004154">
    <property type="entry name" value="Anticodon-bd"/>
</dbReference>
<keyword evidence="8 10" id="KW-0030">Aminoacyl-tRNA synthetase</keyword>
<keyword evidence="7 10" id="KW-0648">Protein biosynthesis</keyword>
<dbReference type="Pfam" id="PF03129">
    <property type="entry name" value="HGTP_anticodon"/>
    <property type="match status" value="1"/>
</dbReference>
<evidence type="ECO:0000256" key="6">
    <source>
        <dbReference type="ARBA" id="ARBA00022840"/>
    </source>
</evidence>
<dbReference type="PANTHER" id="PTHR43707:SF1">
    <property type="entry name" value="HISTIDINE--TRNA LIGASE, MITOCHONDRIAL-RELATED"/>
    <property type="match status" value="1"/>
</dbReference>
<keyword evidence="3 10" id="KW-0963">Cytoplasm</keyword>
<keyword evidence="4 10" id="KW-0436">Ligase</keyword>
<dbReference type="InterPro" id="IPR006195">
    <property type="entry name" value="aa-tRNA-synth_II"/>
</dbReference>
<dbReference type="InterPro" id="IPR045864">
    <property type="entry name" value="aa-tRNA-synth_II/BPL/LPL"/>
</dbReference>
<feature type="binding site" evidence="11">
    <location>
        <begin position="82"/>
        <end position="84"/>
    </location>
    <ligand>
        <name>L-histidine</name>
        <dbReference type="ChEBI" id="CHEBI:57595"/>
    </ligand>
</feature>
<dbReference type="AlphaFoldDB" id="A0A317E5T1"/>
<feature type="binding site" evidence="11">
    <location>
        <begin position="262"/>
        <end position="263"/>
    </location>
    <ligand>
        <name>L-histidine</name>
        <dbReference type="ChEBI" id="CHEBI:57595"/>
    </ligand>
</feature>
<dbReference type="InterPro" id="IPR015807">
    <property type="entry name" value="His-tRNA-ligase"/>
</dbReference>
<dbReference type="CDD" id="cd00773">
    <property type="entry name" value="HisRS-like_core"/>
    <property type="match status" value="1"/>
</dbReference>
<dbReference type="NCBIfam" id="TIGR00442">
    <property type="entry name" value="hisS"/>
    <property type="match status" value="1"/>
</dbReference>
<dbReference type="InterPro" id="IPR004516">
    <property type="entry name" value="HisRS/HisZ"/>
</dbReference>
<comment type="caution">
    <text evidence="13">The sequence shown here is derived from an EMBL/GenBank/DDBJ whole genome shotgun (WGS) entry which is preliminary data.</text>
</comment>
<dbReference type="Gene3D" id="3.40.50.800">
    <property type="entry name" value="Anticodon-binding domain"/>
    <property type="match status" value="1"/>
</dbReference>
<dbReference type="Gene3D" id="3.30.930.10">
    <property type="entry name" value="Bira Bifunctional Protein, Domain 2"/>
    <property type="match status" value="1"/>
</dbReference>
<accession>A0A317E5T1</accession>
<evidence type="ECO:0000256" key="11">
    <source>
        <dbReference type="PIRSR" id="PIRSR001549-1"/>
    </source>
</evidence>
<evidence type="ECO:0000256" key="4">
    <source>
        <dbReference type="ARBA" id="ARBA00022598"/>
    </source>
</evidence>
<protein>
    <recommendedName>
        <fullName evidence="10">Histidine--tRNA ligase</fullName>
        <ecNumber evidence="10">6.1.1.21</ecNumber>
    </recommendedName>
    <alternativeName>
        <fullName evidence="10">Histidyl-tRNA synthetase</fullName>
        <shortName evidence="10">HisRS</shortName>
    </alternativeName>
</protein>
<evidence type="ECO:0000256" key="1">
    <source>
        <dbReference type="ARBA" id="ARBA00008226"/>
    </source>
</evidence>
<evidence type="ECO:0000313" key="14">
    <source>
        <dbReference type="Proteomes" id="UP000246077"/>
    </source>
</evidence>
<evidence type="ECO:0000313" key="13">
    <source>
        <dbReference type="EMBL" id="PWR22389.1"/>
    </source>
</evidence>
<comment type="catalytic activity">
    <reaction evidence="9 10">
        <text>tRNA(His) + L-histidine + ATP = L-histidyl-tRNA(His) + AMP + diphosphate + H(+)</text>
        <dbReference type="Rhea" id="RHEA:17313"/>
        <dbReference type="Rhea" id="RHEA-COMP:9665"/>
        <dbReference type="Rhea" id="RHEA-COMP:9689"/>
        <dbReference type="ChEBI" id="CHEBI:15378"/>
        <dbReference type="ChEBI" id="CHEBI:30616"/>
        <dbReference type="ChEBI" id="CHEBI:33019"/>
        <dbReference type="ChEBI" id="CHEBI:57595"/>
        <dbReference type="ChEBI" id="CHEBI:78442"/>
        <dbReference type="ChEBI" id="CHEBI:78527"/>
        <dbReference type="ChEBI" id="CHEBI:456215"/>
        <dbReference type="EC" id="6.1.1.21"/>
    </reaction>
</comment>
<dbReference type="CDD" id="cd00859">
    <property type="entry name" value="HisRS_anticodon"/>
    <property type="match status" value="1"/>
</dbReference>
<feature type="binding site" evidence="11">
    <location>
        <position position="126"/>
    </location>
    <ligand>
        <name>L-histidine</name>
        <dbReference type="ChEBI" id="CHEBI:57595"/>
    </ligand>
</feature>
<evidence type="ECO:0000256" key="8">
    <source>
        <dbReference type="ARBA" id="ARBA00023146"/>
    </source>
</evidence>
<comment type="subcellular location">
    <subcellularLocation>
        <location evidence="10">Cytoplasm</location>
    </subcellularLocation>
</comment>
<dbReference type="OrthoDB" id="9800814at2"/>
<organism evidence="13 14">
    <name type="scientific">Zavarzinia compransoris</name>
    <dbReference type="NCBI Taxonomy" id="1264899"/>
    <lineage>
        <taxon>Bacteria</taxon>
        <taxon>Pseudomonadati</taxon>
        <taxon>Pseudomonadota</taxon>
        <taxon>Alphaproteobacteria</taxon>
        <taxon>Rhodospirillales</taxon>
        <taxon>Zavarziniaceae</taxon>
        <taxon>Zavarzinia</taxon>
    </lineage>
</organism>
<keyword evidence="5 10" id="KW-0547">Nucleotide-binding</keyword>
<comment type="similarity">
    <text evidence="1 10">Belongs to the class-II aminoacyl-tRNA synthetase family.</text>
</comment>
<feature type="domain" description="Aminoacyl-transfer RNA synthetases class-II family profile" evidence="12">
    <location>
        <begin position="34"/>
        <end position="329"/>
    </location>
</feature>
<sequence length="414" mass="45099">MAALQPVRGTHDLLGEDARRHAHIVATFKAVAYRYGFQDISTPIFEFSEVFHRTLGETSDVVSKETYTFTDRGGESLTLRPEMTAGIARAFISGGLAKDLPLKLCGHGPMFRYERPQKGRLRQFHQVDAEVLGVAEPQADIEVLALGADFLAALGLGARVELKLNTLGDSESRQAYRQALIDYFGAYRDRLSEDSLKRLERNPMRILDSKDEGDRELVAGAPRLHDYLNAVSRDFFAKVRQGLDALGIAYAVDERLVRGLDYYSHTAWEFVTTDLGAQGTVLGGGRYDGLIALMGGPATAGIGFAAGIERLAMMIEAPPAPARAIAVVPIGAGAEVPALQVAHRLRRAGFTVEQGYRGNVGKRLERASKQGARLALLIGDEEIAAGTVKARDLDTREERVVALAELETAFAAYR</sequence>
<dbReference type="PANTHER" id="PTHR43707">
    <property type="entry name" value="HISTIDYL-TRNA SYNTHETASE"/>
    <property type="match status" value="1"/>
</dbReference>
<feature type="binding site" evidence="11">
    <location>
        <position position="130"/>
    </location>
    <ligand>
        <name>L-histidine</name>
        <dbReference type="ChEBI" id="CHEBI:57595"/>
    </ligand>
</feature>
<keyword evidence="14" id="KW-1185">Reference proteome</keyword>
<dbReference type="RefSeq" id="WP_109921032.1">
    <property type="nucleotide sequence ID" value="NZ_QGLF01000002.1"/>
</dbReference>
<dbReference type="EC" id="6.1.1.21" evidence="10"/>
<comment type="subunit">
    <text evidence="2 10">Homodimer.</text>
</comment>
<dbReference type="Pfam" id="PF13393">
    <property type="entry name" value="tRNA-synt_His"/>
    <property type="match status" value="1"/>
</dbReference>
<feature type="binding site" evidence="11">
    <location>
        <position position="112"/>
    </location>
    <ligand>
        <name>L-histidine</name>
        <dbReference type="ChEBI" id="CHEBI:57595"/>
    </ligand>
</feature>
<dbReference type="GO" id="GO:0004821">
    <property type="term" value="F:histidine-tRNA ligase activity"/>
    <property type="evidence" value="ECO:0007669"/>
    <property type="project" value="UniProtKB-UniRule"/>
</dbReference>
<proteinExistence type="inferred from homology"/>
<evidence type="ECO:0000256" key="2">
    <source>
        <dbReference type="ARBA" id="ARBA00011738"/>
    </source>
</evidence>
<dbReference type="HAMAP" id="MF_00127">
    <property type="entry name" value="His_tRNA_synth"/>
    <property type="match status" value="1"/>
</dbReference>
<reference evidence="14" key="1">
    <citation type="submission" date="2018-05" db="EMBL/GenBank/DDBJ databases">
        <title>Zavarzinia sp. HR-AS.</title>
        <authorList>
            <person name="Lee Y."/>
            <person name="Jeon C.O."/>
        </authorList>
    </citation>
    <scope>NUCLEOTIDE SEQUENCE [LARGE SCALE GENOMIC DNA]</scope>
    <source>
        <strain evidence="14">DSM 1231</strain>
    </source>
</reference>
<dbReference type="InterPro" id="IPR041715">
    <property type="entry name" value="HisRS-like_core"/>
</dbReference>
<dbReference type="SUPFAM" id="SSF55681">
    <property type="entry name" value="Class II aaRS and biotin synthetases"/>
    <property type="match status" value="1"/>
</dbReference>
<dbReference type="Proteomes" id="UP000246077">
    <property type="component" value="Unassembled WGS sequence"/>
</dbReference>